<keyword evidence="4" id="KW-0336">GPI-anchor</keyword>
<evidence type="ECO:0000256" key="8">
    <source>
        <dbReference type="ARBA" id="ARBA00023180"/>
    </source>
</evidence>
<reference evidence="14" key="1">
    <citation type="submission" date="2025-08" db="UniProtKB">
        <authorList>
            <consortium name="Ensembl"/>
        </authorList>
    </citation>
    <scope>IDENTIFICATION</scope>
</reference>
<reference evidence="14" key="2">
    <citation type="submission" date="2025-09" db="UniProtKB">
        <authorList>
            <consortium name="Ensembl"/>
        </authorList>
    </citation>
    <scope>IDENTIFICATION</scope>
</reference>
<feature type="domain" description="UPAR/Ly6" evidence="13">
    <location>
        <begin position="30"/>
        <end position="120"/>
    </location>
</feature>
<dbReference type="InterPro" id="IPR018363">
    <property type="entry name" value="CD59_antigen_CS"/>
</dbReference>
<sequence>MVADLRQAGRKSTALTLLVEVFFLILGSGLQCYRCLDPVSYCNSTTTCSLLFDTCAIVVAGKRPRIYHLCWKYTDCNFEFFSKKLEEKELEYRCCQSDLCNHELKATEKEKEKGGTVTLSGKTLLPVMLVLVTSWNSFP</sequence>
<accession>A0A8D2ATC1</accession>
<evidence type="ECO:0000256" key="11">
    <source>
        <dbReference type="ARBA" id="ARBA00031590"/>
    </source>
</evidence>
<keyword evidence="8" id="KW-0325">Glycoprotein</keyword>
<evidence type="ECO:0000259" key="13">
    <source>
        <dbReference type="SMART" id="SM00134"/>
    </source>
</evidence>
<dbReference type="GO" id="GO:0001848">
    <property type="term" value="F:complement binding"/>
    <property type="evidence" value="ECO:0007669"/>
    <property type="project" value="TreeGrafter"/>
</dbReference>
<dbReference type="PROSITE" id="PS00983">
    <property type="entry name" value="LY6_UPAR"/>
    <property type="match status" value="1"/>
</dbReference>
<evidence type="ECO:0000256" key="10">
    <source>
        <dbReference type="ARBA" id="ARBA00029920"/>
    </source>
</evidence>
<protein>
    <recommendedName>
        <fullName evidence="3">CD59 glycoprotein</fullName>
    </recommendedName>
    <alternativeName>
        <fullName evidence="11">MAC-inhibitory protein</fullName>
    </alternativeName>
    <alternativeName>
        <fullName evidence="12">Membrane attack complex inhibition factor</fullName>
    </alternativeName>
    <alternativeName>
        <fullName evidence="10">Protectin</fullName>
    </alternativeName>
</protein>
<evidence type="ECO:0000256" key="5">
    <source>
        <dbReference type="ARBA" id="ARBA00022729"/>
    </source>
</evidence>
<dbReference type="GO" id="GO:0001971">
    <property type="term" value="P:negative regulation of activation of membrane attack complex"/>
    <property type="evidence" value="ECO:0007669"/>
    <property type="project" value="TreeGrafter"/>
</dbReference>
<comment type="subunit">
    <text evidence="2">Interacts with T-cell surface antigen CD2.</text>
</comment>
<evidence type="ECO:0000256" key="2">
    <source>
        <dbReference type="ARBA" id="ARBA00011481"/>
    </source>
</evidence>
<evidence type="ECO:0000256" key="6">
    <source>
        <dbReference type="ARBA" id="ARBA00023136"/>
    </source>
</evidence>
<dbReference type="Ensembl" id="ENSSVLT00005007131.1">
    <property type="protein sequence ID" value="ENSSVLP00005006399.1"/>
    <property type="gene ID" value="ENSSVLG00005005193.1"/>
</dbReference>
<evidence type="ECO:0000256" key="9">
    <source>
        <dbReference type="ARBA" id="ARBA00023288"/>
    </source>
</evidence>
<keyword evidence="5" id="KW-0732">Signal</keyword>
<comment type="subcellular location">
    <subcellularLocation>
        <location evidence="1">Cell membrane</location>
        <topology evidence="1">Lipid-anchor</topology>
        <topology evidence="1">GPI-anchor</topology>
    </subcellularLocation>
</comment>
<keyword evidence="9" id="KW-0449">Lipoprotein</keyword>
<dbReference type="AlphaFoldDB" id="A0A8D2ATC1"/>
<dbReference type="Gene3D" id="2.10.60.10">
    <property type="entry name" value="CD59"/>
    <property type="match status" value="1"/>
</dbReference>
<dbReference type="GeneTree" id="ENSGT00390000016309"/>
<dbReference type="GO" id="GO:0098552">
    <property type="term" value="C:side of membrane"/>
    <property type="evidence" value="ECO:0007669"/>
    <property type="project" value="UniProtKB-KW"/>
</dbReference>
<dbReference type="InterPro" id="IPR056949">
    <property type="entry name" value="CD59"/>
</dbReference>
<dbReference type="InterPro" id="IPR016054">
    <property type="entry name" value="LY6_UPA_recep-like"/>
</dbReference>
<evidence type="ECO:0000256" key="1">
    <source>
        <dbReference type="ARBA" id="ARBA00004609"/>
    </source>
</evidence>
<evidence type="ECO:0000256" key="3">
    <source>
        <dbReference type="ARBA" id="ARBA00015038"/>
    </source>
</evidence>
<dbReference type="GO" id="GO:0005886">
    <property type="term" value="C:plasma membrane"/>
    <property type="evidence" value="ECO:0007669"/>
    <property type="project" value="UniProtKB-SubCell"/>
</dbReference>
<keyword evidence="15" id="KW-1185">Reference proteome</keyword>
<dbReference type="Pfam" id="PF25152">
    <property type="entry name" value="CD59"/>
    <property type="match status" value="1"/>
</dbReference>
<dbReference type="SMART" id="SM00134">
    <property type="entry name" value="LU"/>
    <property type="match status" value="1"/>
</dbReference>
<dbReference type="SUPFAM" id="SSF57302">
    <property type="entry name" value="Snake toxin-like"/>
    <property type="match status" value="1"/>
</dbReference>
<dbReference type="InterPro" id="IPR045860">
    <property type="entry name" value="Snake_toxin-like_sf"/>
</dbReference>
<proteinExistence type="predicted"/>
<name>A0A8D2ATC1_SCIVU</name>
<evidence type="ECO:0000256" key="7">
    <source>
        <dbReference type="ARBA" id="ARBA00023157"/>
    </source>
</evidence>
<evidence type="ECO:0000256" key="12">
    <source>
        <dbReference type="ARBA" id="ARBA00031867"/>
    </source>
</evidence>
<evidence type="ECO:0000313" key="15">
    <source>
        <dbReference type="Proteomes" id="UP000694564"/>
    </source>
</evidence>
<dbReference type="CDD" id="cd23554">
    <property type="entry name" value="TFP_LU_ECD_CD59"/>
    <property type="match status" value="1"/>
</dbReference>
<dbReference type="PANTHER" id="PTHR10036">
    <property type="entry name" value="CD59 GLYCOPROTEIN"/>
    <property type="match status" value="1"/>
</dbReference>
<keyword evidence="7" id="KW-1015">Disulfide bond</keyword>
<organism evidence="14 15">
    <name type="scientific">Sciurus vulgaris</name>
    <name type="common">Eurasian red squirrel</name>
    <dbReference type="NCBI Taxonomy" id="55149"/>
    <lineage>
        <taxon>Eukaryota</taxon>
        <taxon>Metazoa</taxon>
        <taxon>Chordata</taxon>
        <taxon>Craniata</taxon>
        <taxon>Vertebrata</taxon>
        <taxon>Euteleostomi</taxon>
        <taxon>Mammalia</taxon>
        <taxon>Eutheria</taxon>
        <taxon>Euarchontoglires</taxon>
        <taxon>Glires</taxon>
        <taxon>Rodentia</taxon>
        <taxon>Sciuromorpha</taxon>
        <taxon>Sciuridae</taxon>
        <taxon>Sciurinae</taxon>
        <taxon>Sciurini</taxon>
        <taxon>Sciurus</taxon>
    </lineage>
</organism>
<dbReference type="Proteomes" id="UP000694564">
    <property type="component" value="Chromosome 11"/>
</dbReference>
<evidence type="ECO:0000313" key="14">
    <source>
        <dbReference type="Ensembl" id="ENSSVLP00005006399.1"/>
    </source>
</evidence>
<dbReference type="PANTHER" id="PTHR10036:SF24">
    <property type="entry name" value="CD59 GLYCOPROTEIN"/>
    <property type="match status" value="1"/>
</dbReference>
<evidence type="ECO:0000256" key="4">
    <source>
        <dbReference type="ARBA" id="ARBA00022622"/>
    </source>
</evidence>
<keyword evidence="6" id="KW-0472">Membrane</keyword>